<dbReference type="eggNOG" id="ENOG50328GH">
    <property type="taxonomic scope" value="Bacteria"/>
</dbReference>
<dbReference type="STRING" id="525245.HMPREF0044_0848"/>
<dbReference type="Proteomes" id="UP000010301">
    <property type="component" value="Unassembled WGS sequence"/>
</dbReference>
<dbReference type="RefSeq" id="WP_006546620.1">
    <property type="nucleotide sequence ID" value="NZ_DS999543.1"/>
</dbReference>
<dbReference type="OrthoDB" id="3253180at2"/>
<proteinExistence type="predicted"/>
<accession>C0VZX0</accession>
<evidence type="ECO:0000313" key="1">
    <source>
        <dbReference type="EMBL" id="EEH63829.1"/>
    </source>
</evidence>
<dbReference type="Pfam" id="PF21853">
    <property type="entry name" value="DUF6912"/>
    <property type="match status" value="1"/>
</dbReference>
<sequence>MRVFIPATLEDLFLEKVPARQAVVPEVTLTGAEAVEVADFEATEDASILSLELLRETEQKPARRVVLAADVKNPDEVLNGLNWNKVKAILVDGPEAEPFVETVYAAQTQDEADEAVSEVLEYILEWYALEEKKLLQRLVKTEV</sequence>
<organism evidence="1 2">
    <name type="scientific">Gleimia coleocanis DSM 15436</name>
    <dbReference type="NCBI Taxonomy" id="525245"/>
    <lineage>
        <taxon>Bacteria</taxon>
        <taxon>Bacillati</taxon>
        <taxon>Actinomycetota</taxon>
        <taxon>Actinomycetes</taxon>
        <taxon>Actinomycetales</taxon>
        <taxon>Actinomycetaceae</taxon>
        <taxon>Gleimia</taxon>
    </lineage>
</organism>
<comment type="caution">
    <text evidence="1">The sequence shown here is derived from an EMBL/GenBank/DDBJ whole genome shotgun (WGS) entry which is preliminary data.</text>
</comment>
<evidence type="ECO:0000313" key="2">
    <source>
        <dbReference type="Proteomes" id="UP000010301"/>
    </source>
</evidence>
<gene>
    <name evidence="1" type="ORF">HMPREF0044_0848</name>
</gene>
<dbReference type="InterPro" id="IPR054206">
    <property type="entry name" value="DUF6912"/>
</dbReference>
<protein>
    <submittedName>
        <fullName evidence="1">Uncharacterized protein</fullName>
    </submittedName>
</protein>
<reference evidence="1 2" key="1">
    <citation type="submission" date="2009-01" db="EMBL/GenBank/DDBJ databases">
        <authorList>
            <person name="Qin X."/>
            <person name="Bachman B."/>
            <person name="Battles P."/>
            <person name="Bell A."/>
            <person name="Bess C."/>
            <person name="Bickham C."/>
            <person name="Chaboub L."/>
            <person name="Chen D."/>
            <person name="Coyle M."/>
            <person name="Deiros D.R."/>
            <person name="Dinh H."/>
            <person name="Forbes L."/>
            <person name="Fowler G."/>
            <person name="Francisco L."/>
            <person name="Fu Q."/>
            <person name="Gubbala S."/>
            <person name="Hale W."/>
            <person name="Han Y."/>
            <person name="Hemphill L."/>
            <person name="Highlander S.K."/>
            <person name="Hirani K."/>
            <person name="Hogues M."/>
            <person name="Jackson L."/>
            <person name="Jakkamsetti A."/>
            <person name="Javaid M."/>
            <person name="Jiang H."/>
            <person name="Korchina V."/>
            <person name="Kovar C."/>
            <person name="Lara F."/>
            <person name="Lee S."/>
            <person name="Mata R."/>
            <person name="Mathew T."/>
            <person name="Moen C."/>
            <person name="Morales K."/>
            <person name="Munidasa M."/>
            <person name="Nazareth L."/>
            <person name="Ngo R."/>
            <person name="Nguyen L."/>
            <person name="Okwuonu G."/>
            <person name="Ongeri F."/>
            <person name="Patil S."/>
            <person name="Petrosino J."/>
            <person name="Pham C."/>
            <person name="Pham P."/>
            <person name="Pu L.-L."/>
            <person name="Puazo M."/>
            <person name="Raj R."/>
            <person name="Reid J."/>
            <person name="Rouhana J."/>
            <person name="Saada N."/>
            <person name="Shang Y."/>
            <person name="Simmons D."/>
            <person name="Thornton R."/>
            <person name="Warren J."/>
            <person name="Weissenberger G."/>
            <person name="Zhang J."/>
            <person name="Zhang L."/>
            <person name="Zhou C."/>
            <person name="Zhu D."/>
            <person name="Muzny D."/>
            <person name="Worley K."/>
            <person name="Gibbs R."/>
        </authorList>
    </citation>
    <scope>NUCLEOTIDE SEQUENCE [LARGE SCALE GENOMIC DNA]</scope>
    <source>
        <strain evidence="1 2">DSM 15436</strain>
    </source>
</reference>
<name>C0VZX0_9ACTO</name>
<keyword evidence="2" id="KW-1185">Reference proteome</keyword>
<dbReference type="AlphaFoldDB" id="C0VZX0"/>
<dbReference type="HOGENOM" id="CLU_108513_1_0_11"/>
<dbReference type="EMBL" id="ACFG01000030">
    <property type="protein sequence ID" value="EEH63829.1"/>
    <property type="molecule type" value="Genomic_DNA"/>
</dbReference>